<keyword evidence="10" id="KW-0997">Cell inner membrane</keyword>
<feature type="transmembrane region" description="Helical" evidence="10">
    <location>
        <begin position="186"/>
        <end position="206"/>
    </location>
</feature>
<evidence type="ECO:0000256" key="1">
    <source>
        <dbReference type="ARBA" id="ARBA00004651"/>
    </source>
</evidence>
<evidence type="ECO:0000256" key="4">
    <source>
        <dbReference type="ARBA" id="ARBA00022960"/>
    </source>
</evidence>
<proteinExistence type="inferred from homology"/>
<evidence type="ECO:0000256" key="11">
    <source>
        <dbReference type="PIRNR" id="PIRNR002869"/>
    </source>
</evidence>
<evidence type="ECO:0000256" key="2">
    <source>
        <dbReference type="ARBA" id="ARBA00022475"/>
    </source>
</evidence>
<evidence type="ECO:0000256" key="5">
    <source>
        <dbReference type="ARBA" id="ARBA00022984"/>
    </source>
</evidence>
<dbReference type="PANTHER" id="PTHR47019">
    <property type="entry name" value="LIPID II FLIPPASE MURJ"/>
    <property type="match status" value="1"/>
</dbReference>
<feature type="transmembrane region" description="Helical" evidence="10">
    <location>
        <begin position="372"/>
        <end position="394"/>
    </location>
</feature>
<evidence type="ECO:0000256" key="9">
    <source>
        <dbReference type="ARBA" id="ARBA00061532"/>
    </source>
</evidence>
<protein>
    <recommendedName>
        <fullName evidence="10">Probable lipid II flippase MurJ</fullName>
    </recommendedName>
</protein>
<feature type="transmembrane region" description="Helical" evidence="10">
    <location>
        <begin position="406"/>
        <end position="425"/>
    </location>
</feature>
<reference evidence="12" key="1">
    <citation type="submission" date="2023-02" db="EMBL/GenBank/DDBJ databases">
        <title>Host association and intracellularity evolved multiple times independently in the Rickettsiales.</title>
        <authorList>
            <person name="Castelli M."/>
            <person name="Nardi T."/>
            <person name="Gammuto L."/>
            <person name="Bellinzona G."/>
            <person name="Sabaneyeva E."/>
            <person name="Potekhin A."/>
            <person name="Serra V."/>
            <person name="Petroni G."/>
            <person name="Sassera D."/>
        </authorList>
    </citation>
    <scope>NUCLEOTIDE SEQUENCE</scope>
    <source>
        <strain evidence="12">USBL-36I1</strain>
    </source>
</reference>
<dbReference type="GO" id="GO:0009252">
    <property type="term" value="P:peptidoglycan biosynthetic process"/>
    <property type="evidence" value="ECO:0007669"/>
    <property type="project" value="UniProtKB-UniRule"/>
</dbReference>
<comment type="caution">
    <text evidence="12">The sequence shown here is derived from an EMBL/GenBank/DDBJ whole genome shotgun (WGS) entry which is preliminary data.</text>
</comment>
<dbReference type="CDD" id="cd13123">
    <property type="entry name" value="MATE_MurJ_like"/>
    <property type="match status" value="1"/>
</dbReference>
<sequence>MTIKSTIHVSLFIFISRITGYIRDIIVAYFIGTGKENDAFIAAFKLTNLFRTIFAEGAFNSVFTPIFSEIKNNKGNRSAKVFAIQVQSYLIIALILFSILVIFNMSDIIKYTTPGLNTESICLATKIAIITFPYLSLVSLAALYGSILNCYGKFFPYISTSCLMNIISIIGILYLNNKKIDPVFALSYSILISGFIELLWMIFWIYKENIHIISFQLKKNFYINKFFKRIIPAILTSGINQVNIWIDMVLVSFVPCGMSYIYYADRLVQLPLALIGTAISITFLPKISKYSSKNGISSESFFNNKNTSKYKNNENINLKTKQNNKKLNILFNNCINYSLFLAIPSSIGLIFFSKDLLYLLFAYGAFDNKSVMQSSLALNYMSIGLPAFIIIKIINNFYYGKGDVKIPTIFSLIAVVMNGLIGWILLNILSYVGVILASVISSYTIIFLSLFLLKNKYNIIIYHKIKKEIVKYIISSILSLLPILFYNKLVYNQYITFFLEFSNYNRFIVIIKIIIVAFSYFIVLFLFKGNIIKKIVEYIINNKIIVNILSKSK</sequence>
<dbReference type="PRINTS" id="PR01806">
    <property type="entry name" value="VIRFACTRMVIN"/>
</dbReference>
<dbReference type="Proteomes" id="UP001289135">
    <property type="component" value="Unassembled WGS sequence"/>
</dbReference>
<comment type="similarity">
    <text evidence="9 10 11">Belongs to the MurJ/MviN family.</text>
</comment>
<keyword evidence="10 11" id="KW-0961">Cell wall biogenesis/degradation</keyword>
<name>A0AAE4VKL0_9RICK</name>
<gene>
    <name evidence="10" type="primary">murJ</name>
    <name evidence="12" type="ORF">Lyticum_00440</name>
</gene>
<comment type="subcellular location">
    <subcellularLocation>
        <location evidence="10">Cell inner membrane</location>
        <topology evidence="10">Multi-pass membrane protein</topology>
    </subcellularLocation>
    <subcellularLocation>
        <location evidence="1">Cell membrane</location>
        <topology evidence="1">Multi-pass membrane protein</topology>
    </subcellularLocation>
</comment>
<keyword evidence="10 11" id="KW-0813">Transport</keyword>
<dbReference type="GO" id="GO:0005886">
    <property type="term" value="C:plasma membrane"/>
    <property type="evidence" value="ECO:0007669"/>
    <property type="project" value="UniProtKB-SubCell"/>
</dbReference>
<keyword evidence="3 10" id="KW-0812">Transmembrane</keyword>
<keyword evidence="7 10" id="KW-0472">Membrane</keyword>
<keyword evidence="13" id="KW-1185">Reference proteome</keyword>
<dbReference type="PIRSF" id="PIRSF002869">
    <property type="entry name" value="MviN"/>
    <property type="match status" value="1"/>
</dbReference>
<evidence type="ECO:0000313" key="13">
    <source>
        <dbReference type="Proteomes" id="UP001289135"/>
    </source>
</evidence>
<keyword evidence="5 10" id="KW-0573">Peptidoglycan synthesis</keyword>
<feature type="transmembrane region" description="Helical" evidence="10">
    <location>
        <begin position="469"/>
        <end position="487"/>
    </location>
</feature>
<comment type="function">
    <text evidence="8 10 11">Involved in peptidoglycan biosynthesis. Transports lipid-linked peptidoglycan precursors from the inner to the outer leaflet of the cytoplasmic membrane.</text>
</comment>
<dbReference type="Pfam" id="PF03023">
    <property type="entry name" value="MurJ"/>
    <property type="match status" value="1"/>
</dbReference>
<feature type="transmembrane region" description="Helical" evidence="10">
    <location>
        <begin position="123"/>
        <end position="147"/>
    </location>
</feature>
<dbReference type="InterPro" id="IPR051050">
    <property type="entry name" value="Lipid_II_flippase_MurJ/MviN"/>
</dbReference>
<evidence type="ECO:0000256" key="7">
    <source>
        <dbReference type="ARBA" id="ARBA00023136"/>
    </source>
</evidence>
<dbReference type="HAMAP" id="MF_02078">
    <property type="entry name" value="MurJ_MviN"/>
    <property type="match status" value="1"/>
</dbReference>
<evidence type="ECO:0000256" key="6">
    <source>
        <dbReference type="ARBA" id="ARBA00022989"/>
    </source>
</evidence>
<evidence type="ECO:0000256" key="10">
    <source>
        <dbReference type="HAMAP-Rule" id="MF_02078"/>
    </source>
</evidence>
<dbReference type="GO" id="GO:0034204">
    <property type="term" value="P:lipid translocation"/>
    <property type="evidence" value="ECO:0007669"/>
    <property type="project" value="TreeGrafter"/>
</dbReference>
<dbReference type="GO" id="GO:0015648">
    <property type="term" value="F:lipid-linked peptidoglycan transporter activity"/>
    <property type="evidence" value="ECO:0007669"/>
    <property type="project" value="UniProtKB-UniRule"/>
</dbReference>
<keyword evidence="4 10" id="KW-0133">Cell shape</keyword>
<feature type="transmembrane region" description="Helical" evidence="10">
    <location>
        <begin position="81"/>
        <end position="103"/>
    </location>
</feature>
<feature type="transmembrane region" description="Helical" evidence="10">
    <location>
        <begin position="431"/>
        <end position="453"/>
    </location>
</feature>
<keyword evidence="2 10" id="KW-1003">Cell membrane</keyword>
<keyword evidence="6 10" id="KW-1133">Transmembrane helix</keyword>
<comment type="pathway">
    <text evidence="10">Cell wall biogenesis; peptidoglycan biosynthesis.</text>
</comment>
<feature type="transmembrane region" description="Helical" evidence="10">
    <location>
        <begin position="266"/>
        <end position="284"/>
    </location>
</feature>
<dbReference type="GO" id="GO:0071555">
    <property type="term" value="P:cell wall organization"/>
    <property type="evidence" value="ECO:0007669"/>
    <property type="project" value="UniProtKB-UniRule"/>
</dbReference>
<dbReference type="GO" id="GO:0008360">
    <property type="term" value="P:regulation of cell shape"/>
    <property type="evidence" value="ECO:0007669"/>
    <property type="project" value="UniProtKB-UniRule"/>
</dbReference>
<dbReference type="InterPro" id="IPR004268">
    <property type="entry name" value="MurJ"/>
</dbReference>
<feature type="transmembrane region" description="Helical" evidence="10">
    <location>
        <begin position="507"/>
        <end position="527"/>
    </location>
</feature>
<dbReference type="PANTHER" id="PTHR47019:SF1">
    <property type="entry name" value="LIPID II FLIPPASE MURJ"/>
    <property type="match status" value="1"/>
</dbReference>
<evidence type="ECO:0000256" key="3">
    <source>
        <dbReference type="ARBA" id="ARBA00022692"/>
    </source>
</evidence>
<feature type="transmembrane region" description="Helical" evidence="10">
    <location>
        <begin position="329"/>
        <end position="352"/>
    </location>
</feature>
<evidence type="ECO:0000313" key="12">
    <source>
        <dbReference type="EMBL" id="MDZ5761270.1"/>
    </source>
</evidence>
<dbReference type="AlphaFoldDB" id="A0AAE4VKL0"/>
<feature type="transmembrane region" description="Helical" evidence="10">
    <location>
        <begin position="154"/>
        <end position="174"/>
    </location>
</feature>
<accession>A0AAE4VKL0</accession>
<dbReference type="EMBL" id="JARGYU010000002">
    <property type="protein sequence ID" value="MDZ5761270.1"/>
    <property type="molecule type" value="Genomic_DNA"/>
</dbReference>
<organism evidence="12 13">
    <name type="scientific">Lyticum sinuosum</name>
    <dbReference type="NCBI Taxonomy" id="1332059"/>
    <lineage>
        <taxon>Bacteria</taxon>
        <taxon>Pseudomonadati</taxon>
        <taxon>Pseudomonadota</taxon>
        <taxon>Alphaproteobacteria</taxon>
        <taxon>Rickettsiales</taxon>
        <taxon>Lyticum</taxon>
    </lineage>
</organism>
<evidence type="ECO:0000256" key="8">
    <source>
        <dbReference type="ARBA" id="ARBA00060041"/>
    </source>
</evidence>
<dbReference type="RefSeq" id="WP_322498699.1">
    <property type="nucleotide sequence ID" value="NZ_JARGYU010000002.1"/>
</dbReference>
<comment type="caution">
    <text evidence="10">Lacks conserved residue(s) required for the propagation of feature annotation.</text>
</comment>